<dbReference type="AlphaFoldDB" id="A0A822FRY9"/>
<protein>
    <submittedName>
        <fullName evidence="1">Uncharacterized protein</fullName>
    </submittedName>
</protein>
<organism evidence="1 2">
    <name type="scientific">Rotaria socialis</name>
    <dbReference type="NCBI Taxonomy" id="392032"/>
    <lineage>
        <taxon>Eukaryota</taxon>
        <taxon>Metazoa</taxon>
        <taxon>Spiralia</taxon>
        <taxon>Gnathifera</taxon>
        <taxon>Rotifera</taxon>
        <taxon>Eurotatoria</taxon>
        <taxon>Bdelloidea</taxon>
        <taxon>Philodinida</taxon>
        <taxon>Philodinidae</taxon>
        <taxon>Rotaria</taxon>
    </lineage>
</organism>
<accession>A0A822FRY9</accession>
<dbReference type="EMBL" id="CAJOBR010088462">
    <property type="protein sequence ID" value="CAF5136662.1"/>
    <property type="molecule type" value="Genomic_DNA"/>
</dbReference>
<proteinExistence type="predicted"/>
<reference evidence="1" key="1">
    <citation type="submission" date="2021-02" db="EMBL/GenBank/DDBJ databases">
        <authorList>
            <person name="Nowell W R."/>
        </authorList>
    </citation>
    <scope>NUCLEOTIDE SEQUENCE</scope>
</reference>
<evidence type="ECO:0000313" key="2">
    <source>
        <dbReference type="Proteomes" id="UP000663848"/>
    </source>
</evidence>
<comment type="caution">
    <text evidence="1">The sequence shown here is derived from an EMBL/GenBank/DDBJ whole genome shotgun (WGS) entry which is preliminary data.</text>
</comment>
<feature type="non-terminal residue" evidence="1">
    <location>
        <position position="1"/>
    </location>
</feature>
<evidence type="ECO:0000313" key="1">
    <source>
        <dbReference type="EMBL" id="CAF5136662.1"/>
    </source>
</evidence>
<dbReference type="Proteomes" id="UP000663848">
    <property type="component" value="Unassembled WGS sequence"/>
</dbReference>
<sequence length="62" mass="7112">RLPFRSDGPSIPPVVQQPIVSESQKFNSMIFGTSSTANNNYLDDYLLQQQPRKNIQQSLFNR</sequence>
<name>A0A822FRY9_9BILA</name>
<gene>
    <name evidence="1" type="ORF">QYT958_LOCUS47330</name>
</gene>